<evidence type="ECO:0000256" key="1">
    <source>
        <dbReference type="SAM" id="Phobius"/>
    </source>
</evidence>
<evidence type="ECO:0000313" key="2">
    <source>
        <dbReference type="EMBL" id="MBQ0600898.1"/>
    </source>
</evidence>
<dbReference type="Proteomes" id="UP000673434">
    <property type="component" value="Unassembled WGS sequence"/>
</dbReference>
<keyword evidence="1" id="KW-1133">Transmembrane helix</keyword>
<gene>
    <name evidence="2" type="ORF">J7S78_13955</name>
</gene>
<evidence type="ECO:0000313" key="3">
    <source>
        <dbReference type="Proteomes" id="UP000673434"/>
    </source>
</evidence>
<accession>A0AAP2FK55</accession>
<dbReference type="EMBL" id="JAGKON010000013">
    <property type="protein sequence ID" value="MBQ0600898.1"/>
    <property type="molecule type" value="Genomic_DNA"/>
</dbReference>
<feature type="transmembrane region" description="Helical" evidence="1">
    <location>
        <begin position="20"/>
        <end position="46"/>
    </location>
</feature>
<keyword evidence="3" id="KW-1185">Reference proteome</keyword>
<reference evidence="2 3" key="1">
    <citation type="submission" date="2021-03" db="EMBL/GenBank/DDBJ databases">
        <authorList>
            <person name="Stanton E."/>
        </authorList>
    </citation>
    <scope>NUCLEOTIDE SEQUENCE [LARGE SCALE GENOMIC DNA]</scope>
    <source>
        <strain evidence="2 3">2020EL-00037</strain>
    </source>
</reference>
<sequence>MNFNIYDDSIFRKFISRFSLLTAFAFKAFVFVPCVTFFFFFFLLAYSAGGAGNLITGYVKTVDYNAGTDTYRVCIDEPIVPAIADNPPAEIPTTLHAMEQRSVEVVCHKYGVVSADKKASLLTGKITGYYLSTVVLYLTALLFIRFFRTPFLS</sequence>
<name>A0AAP2FK55_KLEOX</name>
<feature type="transmembrane region" description="Helical" evidence="1">
    <location>
        <begin position="128"/>
        <end position="147"/>
    </location>
</feature>
<dbReference type="AlphaFoldDB" id="A0AAP2FK55"/>
<comment type="caution">
    <text evidence="2">The sequence shown here is derived from an EMBL/GenBank/DDBJ whole genome shotgun (WGS) entry which is preliminary data.</text>
</comment>
<keyword evidence="1" id="KW-0812">Transmembrane</keyword>
<proteinExistence type="predicted"/>
<protein>
    <submittedName>
        <fullName evidence="2">Uncharacterized protein</fullName>
    </submittedName>
</protein>
<organism evidence="2 3">
    <name type="scientific">Klebsiella oxytoca</name>
    <dbReference type="NCBI Taxonomy" id="571"/>
    <lineage>
        <taxon>Bacteria</taxon>
        <taxon>Pseudomonadati</taxon>
        <taxon>Pseudomonadota</taxon>
        <taxon>Gammaproteobacteria</taxon>
        <taxon>Enterobacterales</taxon>
        <taxon>Enterobacteriaceae</taxon>
        <taxon>Klebsiella/Raoultella group</taxon>
        <taxon>Klebsiella</taxon>
    </lineage>
</organism>
<dbReference type="RefSeq" id="WP_210846301.1">
    <property type="nucleotide sequence ID" value="NZ_JAGKON010000013.1"/>
</dbReference>
<keyword evidence="1" id="KW-0472">Membrane</keyword>